<keyword evidence="3" id="KW-0378">Hydrolase</keyword>
<dbReference type="PANTHER" id="PTHR42951:SF14">
    <property type="entry name" value="METALLO-BETA-LACTAMASE SUPERFAMILY PROTEIN"/>
    <property type="match status" value="1"/>
</dbReference>
<organism evidence="3 4">
    <name type="scientific">Pseudoclavibacter endophyticus</name>
    <dbReference type="NCBI Taxonomy" id="1778590"/>
    <lineage>
        <taxon>Bacteria</taxon>
        <taxon>Bacillati</taxon>
        <taxon>Actinomycetota</taxon>
        <taxon>Actinomycetes</taxon>
        <taxon>Micrococcales</taxon>
        <taxon>Microbacteriaceae</taxon>
        <taxon>Pseudoclavibacter</taxon>
    </lineage>
</organism>
<name>A0A6H9WKP8_9MICO</name>
<gene>
    <name evidence="3" type="ORF">F8O04_03715</name>
</gene>
<dbReference type="InterPro" id="IPR036866">
    <property type="entry name" value="RibonucZ/Hydroxyglut_hydro"/>
</dbReference>
<dbReference type="SMART" id="SM00849">
    <property type="entry name" value="Lactamase_B"/>
    <property type="match status" value="1"/>
</dbReference>
<keyword evidence="4" id="KW-1185">Reference proteome</keyword>
<dbReference type="Pfam" id="PF00753">
    <property type="entry name" value="Lactamase_B"/>
    <property type="match status" value="1"/>
</dbReference>
<dbReference type="Gene3D" id="3.60.15.10">
    <property type="entry name" value="Ribonuclease Z/Hydroxyacylglutathione hydrolase-like"/>
    <property type="match status" value="1"/>
</dbReference>
<accession>A0A6H9WKP8</accession>
<proteinExistence type="predicted"/>
<sequence>MHLLPSSAAARERAPGRGSPRLTRNVVPGVHRLEHAHVNCYLLDDAQGITIVDAALPATWRHVPAALDAIGRIPSDVRAVVLTHAHFDHLGFARRIRTAWGVPILGHALEQPIASHPYRYAHESPRFGSALRHVSGAAIIARMAAAGALMVPGVDDLEPIAPGTELDLPGRPRVVFTPGHTFGHCALHLPAADAVLTGDALVTLDPYTGARGPRLVSRDATADSAAALDALDALDELDASVLLPGHGEPWRDGVRAATAAARRAGVH</sequence>
<evidence type="ECO:0000313" key="3">
    <source>
        <dbReference type="EMBL" id="KAB1649386.1"/>
    </source>
</evidence>
<evidence type="ECO:0000256" key="1">
    <source>
        <dbReference type="SAM" id="MobiDB-lite"/>
    </source>
</evidence>
<evidence type="ECO:0000313" key="4">
    <source>
        <dbReference type="Proteomes" id="UP000431744"/>
    </source>
</evidence>
<dbReference type="EMBL" id="WBJY01000001">
    <property type="protein sequence ID" value="KAB1649386.1"/>
    <property type="molecule type" value="Genomic_DNA"/>
</dbReference>
<reference evidence="3 4" key="1">
    <citation type="submission" date="2019-09" db="EMBL/GenBank/DDBJ databases">
        <title>Phylogeny of genus Pseudoclavibacter and closely related genus.</title>
        <authorList>
            <person name="Li Y."/>
        </authorList>
    </citation>
    <scope>NUCLEOTIDE SEQUENCE [LARGE SCALE GENOMIC DNA]</scope>
    <source>
        <strain evidence="3 4">EGI 60007</strain>
    </source>
</reference>
<feature type="region of interest" description="Disordered" evidence="1">
    <location>
        <begin position="1"/>
        <end position="23"/>
    </location>
</feature>
<dbReference type="SUPFAM" id="SSF56281">
    <property type="entry name" value="Metallo-hydrolase/oxidoreductase"/>
    <property type="match status" value="1"/>
</dbReference>
<protein>
    <submittedName>
        <fullName evidence="3">MBL fold metallo-hydrolase</fullName>
    </submittedName>
</protein>
<dbReference type="AlphaFoldDB" id="A0A6H9WKP8"/>
<comment type="caution">
    <text evidence="3">The sequence shown here is derived from an EMBL/GenBank/DDBJ whole genome shotgun (WGS) entry which is preliminary data.</text>
</comment>
<dbReference type="InterPro" id="IPR001279">
    <property type="entry name" value="Metallo-B-lactamas"/>
</dbReference>
<dbReference type="PANTHER" id="PTHR42951">
    <property type="entry name" value="METALLO-BETA-LACTAMASE DOMAIN-CONTAINING"/>
    <property type="match status" value="1"/>
</dbReference>
<dbReference type="Proteomes" id="UP000431744">
    <property type="component" value="Unassembled WGS sequence"/>
</dbReference>
<dbReference type="InterPro" id="IPR050855">
    <property type="entry name" value="NDM-1-like"/>
</dbReference>
<dbReference type="OrthoDB" id="2971563at2"/>
<feature type="domain" description="Metallo-beta-lactamase" evidence="2">
    <location>
        <begin position="37"/>
        <end position="246"/>
    </location>
</feature>
<dbReference type="GO" id="GO:0016787">
    <property type="term" value="F:hydrolase activity"/>
    <property type="evidence" value="ECO:0007669"/>
    <property type="project" value="UniProtKB-KW"/>
</dbReference>
<dbReference type="RefSeq" id="WP_158027976.1">
    <property type="nucleotide sequence ID" value="NZ_BMHG01000001.1"/>
</dbReference>
<evidence type="ECO:0000259" key="2">
    <source>
        <dbReference type="SMART" id="SM00849"/>
    </source>
</evidence>